<organism evidence="2 3">
    <name type="scientific">Staphylococcus felis</name>
    <dbReference type="NCBI Taxonomy" id="46127"/>
    <lineage>
        <taxon>Bacteria</taxon>
        <taxon>Bacillati</taxon>
        <taxon>Bacillota</taxon>
        <taxon>Bacilli</taxon>
        <taxon>Bacillales</taxon>
        <taxon>Staphylococcaceae</taxon>
        <taxon>Staphylococcus</taxon>
    </lineage>
</organism>
<sequence length="132" mass="15686">MTLSKHEKNRIFELEGDIESYRRNIKDYKKAMEALQKERDELIISNSKFIKENAKLKRKLGNVNDIYVILLYDSEGFSEIVQHYFTKKEKAVEWLESNGFKYIEDDEWLKTIGYSMDIHAEIQILLNSEGDE</sequence>
<name>A0ABS0QLT8_9STAP</name>
<keyword evidence="3" id="KW-1185">Reference proteome</keyword>
<feature type="coiled-coil region" evidence="1">
    <location>
        <begin position="11"/>
        <end position="52"/>
    </location>
</feature>
<evidence type="ECO:0000313" key="3">
    <source>
        <dbReference type="Proteomes" id="UP000597038"/>
    </source>
</evidence>
<gene>
    <name evidence="2" type="ORF">I9026_01620</name>
</gene>
<comment type="caution">
    <text evidence="2">The sequence shown here is derived from an EMBL/GenBank/DDBJ whole genome shotgun (WGS) entry which is preliminary data.</text>
</comment>
<protein>
    <submittedName>
        <fullName evidence="2">Uncharacterized protein</fullName>
    </submittedName>
</protein>
<reference evidence="2 3" key="1">
    <citation type="submission" date="2020-12" db="EMBL/GenBank/DDBJ databases">
        <title>Genomic analysis of Staphylococcus felis from a cat with skin infection.</title>
        <authorList>
            <person name="Aslantas O."/>
            <person name="Keskin O."/>
            <person name="Buyukaltay K."/>
            <person name="Gullu Yucetepe A."/>
        </authorList>
    </citation>
    <scope>NUCLEOTIDE SEQUENCE [LARGE SCALE GENOMIC DNA]</scope>
    <source>
        <strain evidence="2 3">HARRANVET</strain>
    </source>
</reference>
<proteinExistence type="predicted"/>
<evidence type="ECO:0000256" key="1">
    <source>
        <dbReference type="SAM" id="Coils"/>
    </source>
</evidence>
<keyword evidence="1" id="KW-0175">Coiled coil</keyword>
<dbReference type="Proteomes" id="UP000597038">
    <property type="component" value="Unassembled WGS sequence"/>
</dbReference>
<dbReference type="EMBL" id="JAEDAQ010000002">
    <property type="protein sequence ID" value="MBH9580069.1"/>
    <property type="molecule type" value="Genomic_DNA"/>
</dbReference>
<dbReference type="RefSeq" id="WP_115871502.1">
    <property type="nucleotide sequence ID" value="NZ_JAEDAQ010000002.1"/>
</dbReference>
<accession>A0ABS0QLT8</accession>
<evidence type="ECO:0000313" key="2">
    <source>
        <dbReference type="EMBL" id="MBH9580069.1"/>
    </source>
</evidence>